<sequence length="153" mass="18445">MVGYEHPTIPKETTLQALNTIIKFHFEKTLEKKQAFDLEKKELWKLFQFFFLFLGLCRHCWVPIALLTMAHLIFYVSLWCHKLTLRLATKRLKWIKLRRNNGLANEMHDFKIQFQQPPLSYFGKLKRKWTVHIRFLILIYIFMVFSLVALPCS</sequence>
<evidence type="ECO:0000313" key="2">
    <source>
        <dbReference type="EMBL" id="DAD37807.1"/>
    </source>
</evidence>
<keyword evidence="1" id="KW-0472">Membrane</keyword>
<feature type="transmembrane region" description="Helical" evidence="1">
    <location>
        <begin position="131"/>
        <end position="150"/>
    </location>
</feature>
<evidence type="ECO:0000313" key="3">
    <source>
        <dbReference type="Proteomes" id="UP000607653"/>
    </source>
</evidence>
<dbReference type="PANTHER" id="PTHR36363">
    <property type="entry name" value="OS04G0687200 PROTEIN"/>
    <property type="match status" value="1"/>
</dbReference>
<gene>
    <name evidence="2" type="ORF">HUJ06_008448</name>
</gene>
<protein>
    <submittedName>
        <fullName evidence="2">Uncharacterized protein</fullName>
    </submittedName>
</protein>
<keyword evidence="1" id="KW-1133">Transmembrane helix</keyword>
<dbReference type="Proteomes" id="UP000607653">
    <property type="component" value="Unassembled WGS sequence"/>
</dbReference>
<dbReference type="PANTHER" id="PTHR36363:SF1">
    <property type="entry name" value="OS04G0687200 PROTEIN"/>
    <property type="match status" value="1"/>
</dbReference>
<organism evidence="2 3">
    <name type="scientific">Nelumbo nucifera</name>
    <name type="common">Sacred lotus</name>
    <dbReference type="NCBI Taxonomy" id="4432"/>
    <lineage>
        <taxon>Eukaryota</taxon>
        <taxon>Viridiplantae</taxon>
        <taxon>Streptophyta</taxon>
        <taxon>Embryophyta</taxon>
        <taxon>Tracheophyta</taxon>
        <taxon>Spermatophyta</taxon>
        <taxon>Magnoliopsida</taxon>
        <taxon>Proteales</taxon>
        <taxon>Nelumbonaceae</taxon>
        <taxon>Nelumbo</taxon>
    </lineage>
</organism>
<keyword evidence="3" id="KW-1185">Reference proteome</keyword>
<keyword evidence="1" id="KW-0812">Transmembrane</keyword>
<proteinExistence type="predicted"/>
<accession>A0A822YZ58</accession>
<reference evidence="2 3" key="1">
    <citation type="journal article" date="2020" name="Mol. Biol. Evol.">
        <title>Distinct Expression and Methylation Patterns for Genes with Different Fates following a Single Whole-Genome Duplication in Flowering Plants.</title>
        <authorList>
            <person name="Shi T."/>
            <person name="Rahmani R.S."/>
            <person name="Gugger P.F."/>
            <person name="Wang M."/>
            <person name="Li H."/>
            <person name="Zhang Y."/>
            <person name="Li Z."/>
            <person name="Wang Q."/>
            <person name="Van de Peer Y."/>
            <person name="Marchal K."/>
            <person name="Chen J."/>
        </authorList>
    </citation>
    <scope>NUCLEOTIDE SEQUENCE [LARGE SCALE GENOMIC DNA]</scope>
    <source>
        <tissue evidence="2">Leaf</tissue>
    </source>
</reference>
<name>A0A822YZ58_NELNU</name>
<evidence type="ECO:0000256" key="1">
    <source>
        <dbReference type="SAM" id="Phobius"/>
    </source>
</evidence>
<comment type="caution">
    <text evidence="2">The sequence shown here is derived from an EMBL/GenBank/DDBJ whole genome shotgun (WGS) entry which is preliminary data.</text>
</comment>
<dbReference type="AlphaFoldDB" id="A0A822YZ58"/>
<dbReference type="EMBL" id="DUZY01000004">
    <property type="protein sequence ID" value="DAD37807.1"/>
    <property type="molecule type" value="Genomic_DNA"/>
</dbReference>